<protein>
    <submittedName>
        <fullName evidence="1">Uncharacterized protein</fullName>
    </submittedName>
</protein>
<evidence type="ECO:0000313" key="1">
    <source>
        <dbReference type="EMBL" id="CAC5400104.1"/>
    </source>
</evidence>
<keyword evidence="2" id="KW-1185">Reference proteome</keyword>
<gene>
    <name evidence="1" type="ORF">MCOR_34318</name>
</gene>
<accession>A0A6J8CYN7</accession>
<dbReference type="EMBL" id="CACVKT020006161">
    <property type="protein sequence ID" value="CAC5400104.1"/>
    <property type="molecule type" value="Genomic_DNA"/>
</dbReference>
<dbReference type="Proteomes" id="UP000507470">
    <property type="component" value="Unassembled WGS sequence"/>
</dbReference>
<sequence length="302" mass="33709">MSILTFMKERSPFNGDSSLQNIEFGVTADSSVNVDNSKDVGTAIIESLVGQNVSDYTFKKKKKCTNLANGLFEDISEIFKYEPCSVPSSLFDNNGLPRQANKSILADAIWDFDGCGCLETATNVHHVLDDGSLIHRIPWTKGNSFNSIFQAYVDYIKSHYTDATIVFDGYPDVPTVKDFTHIRRSKGCISPKINFSAKMPYQARLFLKKSSKAQVVKAGEEVLVELNGGVQSVEGLDLLRYRKFASKVVVGNIFVQVHSLPPTSDAAKLYSMRTFYQTQIIWIGERHDLDPNHGIGIHQRIN</sequence>
<evidence type="ECO:0000313" key="2">
    <source>
        <dbReference type="Proteomes" id="UP000507470"/>
    </source>
</evidence>
<organism evidence="1 2">
    <name type="scientific">Mytilus coruscus</name>
    <name type="common">Sea mussel</name>
    <dbReference type="NCBI Taxonomy" id="42192"/>
    <lineage>
        <taxon>Eukaryota</taxon>
        <taxon>Metazoa</taxon>
        <taxon>Spiralia</taxon>
        <taxon>Lophotrochozoa</taxon>
        <taxon>Mollusca</taxon>
        <taxon>Bivalvia</taxon>
        <taxon>Autobranchia</taxon>
        <taxon>Pteriomorphia</taxon>
        <taxon>Mytilida</taxon>
        <taxon>Mytiloidea</taxon>
        <taxon>Mytilidae</taxon>
        <taxon>Mytilinae</taxon>
        <taxon>Mytilus</taxon>
    </lineage>
</organism>
<name>A0A6J8CYN7_MYTCO</name>
<dbReference type="OrthoDB" id="6105495at2759"/>
<proteinExistence type="predicted"/>
<reference evidence="1 2" key="1">
    <citation type="submission" date="2020-06" db="EMBL/GenBank/DDBJ databases">
        <authorList>
            <person name="Li R."/>
            <person name="Bekaert M."/>
        </authorList>
    </citation>
    <scope>NUCLEOTIDE SEQUENCE [LARGE SCALE GENOMIC DNA]</scope>
    <source>
        <strain evidence="2">wild</strain>
    </source>
</reference>
<dbReference type="AlphaFoldDB" id="A0A6J8CYN7"/>